<reference evidence="4 5" key="1">
    <citation type="submission" date="2019-06" db="EMBL/GenBank/DDBJ databases">
        <title>Sequencing the genomes of 1000 actinobacteria strains.</title>
        <authorList>
            <person name="Klenk H.-P."/>
        </authorList>
    </citation>
    <scope>NUCLEOTIDE SEQUENCE [LARGE SCALE GENOMIC DNA]</scope>
    <source>
        <strain evidence="4 5">DSM 102131</strain>
    </source>
</reference>
<keyword evidence="1" id="KW-0418">Kinase</keyword>
<accession>A0A561WVD0</accession>
<keyword evidence="1" id="KW-0808">Transferase</keyword>
<dbReference type="AlphaFoldDB" id="A0A561WVD0"/>
<dbReference type="SUPFAM" id="SSF55874">
    <property type="entry name" value="ATPase domain of HSP90 chaperone/DNA topoisomerase II/histidine kinase"/>
    <property type="match status" value="1"/>
</dbReference>
<dbReference type="PANTHER" id="PTHR35526">
    <property type="entry name" value="ANTI-SIGMA-F FACTOR RSBW-RELATED"/>
    <property type="match status" value="1"/>
</dbReference>
<dbReference type="PANTHER" id="PTHR35526:SF3">
    <property type="entry name" value="ANTI-SIGMA-F FACTOR RSBW"/>
    <property type="match status" value="1"/>
</dbReference>
<dbReference type="Gene3D" id="3.30.565.10">
    <property type="entry name" value="Histidine kinase-like ATPase, C-terminal domain"/>
    <property type="match status" value="1"/>
</dbReference>
<keyword evidence="1" id="KW-0723">Serine/threonine-protein kinase</keyword>
<dbReference type="InterPro" id="IPR003594">
    <property type="entry name" value="HATPase_dom"/>
</dbReference>
<dbReference type="InterPro" id="IPR025847">
    <property type="entry name" value="MEDS_domain"/>
</dbReference>
<dbReference type="Pfam" id="PF13581">
    <property type="entry name" value="HATPase_c_2"/>
    <property type="match status" value="1"/>
</dbReference>
<gene>
    <name evidence="4" type="ORF">FHX75_11965</name>
</gene>
<evidence type="ECO:0000313" key="5">
    <source>
        <dbReference type="Proteomes" id="UP000319927"/>
    </source>
</evidence>
<dbReference type="CDD" id="cd16936">
    <property type="entry name" value="HATPase_RsbW-like"/>
    <property type="match status" value="1"/>
</dbReference>
<protein>
    <submittedName>
        <fullName evidence="4">Anti-sigma regulatory factor (Ser/Thr protein kinase)</fullName>
    </submittedName>
</protein>
<evidence type="ECO:0000313" key="4">
    <source>
        <dbReference type="EMBL" id="TWG27817.1"/>
    </source>
</evidence>
<comment type="caution">
    <text evidence="4">The sequence shown here is derived from an EMBL/GenBank/DDBJ whole genome shotgun (WGS) entry which is preliminary data.</text>
</comment>
<feature type="domain" description="Histidine kinase/HSP90-like ATPase" evidence="2">
    <location>
        <begin position="199"/>
        <end position="310"/>
    </location>
</feature>
<evidence type="ECO:0000256" key="1">
    <source>
        <dbReference type="ARBA" id="ARBA00022527"/>
    </source>
</evidence>
<feature type="domain" description="MEDS" evidence="3">
    <location>
        <begin position="16"/>
        <end position="159"/>
    </location>
</feature>
<dbReference type="NCBIfam" id="NF041045">
    <property type="entry name" value="RsbA_anti_sig"/>
    <property type="match status" value="1"/>
</dbReference>
<keyword evidence="5" id="KW-1185">Reference proteome</keyword>
<dbReference type="RefSeq" id="WP_246157651.1">
    <property type="nucleotide sequence ID" value="NZ_VIXA01000001.1"/>
</dbReference>
<evidence type="ECO:0000259" key="2">
    <source>
        <dbReference type="Pfam" id="PF13581"/>
    </source>
</evidence>
<dbReference type="InterPro" id="IPR050267">
    <property type="entry name" value="Anti-sigma-factor_SerPK"/>
</dbReference>
<dbReference type="GO" id="GO:0004674">
    <property type="term" value="F:protein serine/threonine kinase activity"/>
    <property type="evidence" value="ECO:0007669"/>
    <property type="project" value="UniProtKB-KW"/>
</dbReference>
<proteinExistence type="predicted"/>
<dbReference type="Pfam" id="PF14417">
    <property type="entry name" value="MEDS"/>
    <property type="match status" value="1"/>
</dbReference>
<organism evidence="4 5">
    <name type="scientific">Micromonospora palomenae</name>
    <dbReference type="NCBI Taxonomy" id="1461247"/>
    <lineage>
        <taxon>Bacteria</taxon>
        <taxon>Bacillati</taxon>
        <taxon>Actinomycetota</taxon>
        <taxon>Actinomycetes</taxon>
        <taxon>Micromonosporales</taxon>
        <taxon>Micromonosporaceae</taxon>
        <taxon>Micromonospora</taxon>
    </lineage>
</organism>
<dbReference type="EMBL" id="VIXA01000001">
    <property type="protein sequence ID" value="TWG27817.1"/>
    <property type="molecule type" value="Genomic_DNA"/>
</dbReference>
<sequence length="317" mass="33858">MTAAAATGPIPGGLVHEGAFYRDAAELLALTVPFVRDGLTRGEPVLVAAPEDRLALIRATVGADDDRIRYADLAVQGRNPGRIIPWVLQAFVDRHPDRRVRIVGEPVWAERTELEQPACAQHDALINLAFAERDVAILCPYDVSRLAPAVLADAYRTHPVLVDGAGRRPSPTFAPEQVVAGHNKPLPVPAEPVAALRYDLDTLADVRRFVTGHAQAADLHPDRVADLQIAVTELATNSIAHAGGGGVVHVWRTGEHLVCEIHDGGWLTDPLAGRLAPRHDGIGGRGLVIVQALCDLVLVHTTPAGTTVRLHLRLAGA</sequence>
<dbReference type="InterPro" id="IPR036890">
    <property type="entry name" value="HATPase_C_sf"/>
</dbReference>
<dbReference type="Proteomes" id="UP000319927">
    <property type="component" value="Unassembled WGS sequence"/>
</dbReference>
<name>A0A561WVD0_9ACTN</name>
<evidence type="ECO:0000259" key="3">
    <source>
        <dbReference type="Pfam" id="PF14417"/>
    </source>
</evidence>
<dbReference type="InterPro" id="IPR047718">
    <property type="entry name" value="RsbA-like_anti_sig"/>
</dbReference>